<protein>
    <recommendedName>
        <fullName evidence="2">Phosphate ABC transporter, periplasmic phosphate-binding protein PstS (TC 3.A.1.7.1)</fullName>
    </recommendedName>
</protein>
<name>A0A3B1B1L1_9ZZZZ</name>
<gene>
    <name evidence="1" type="ORF">MNBD_GAMMA21-2467</name>
</gene>
<dbReference type="AlphaFoldDB" id="A0A3B1B1L1"/>
<proteinExistence type="predicted"/>
<dbReference type="EMBL" id="UOFR01000074">
    <property type="protein sequence ID" value="VAX00205.1"/>
    <property type="molecule type" value="Genomic_DNA"/>
</dbReference>
<evidence type="ECO:0008006" key="2">
    <source>
        <dbReference type="Google" id="ProtNLM"/>
    </source>
</evidence>
<reference evidence="1" key="1">
    <citation type="submission" date="2018-06" db="EMBL/GenBank/DDBJ databases">
        <authorList>
            <person name="Zhirakovskaya E."/>
        </authorList>
    </citation>
    <scope>NUCLEOTIDE SEQUENCE</scope>
</reference>
<feature type="non-terminal residue" evidence="1">
    <location>
        <position position="1"/>
    </location>
</feature>
<accession>A0A3B1B1L1</accession>
<evidence type="ECO:0000313" key="1">
    <source>
        <dbReference type="EMBL" id="VAX00205.1"/>
    </source>
</evidence>
<organism evidence="1">
    <name type="scientific">hydrothermal vent metagenome</name>
    <dbReference type="NCBI Taxonomy" id="652676"/>
    <lineage>
        <taxon>unclassified sequences</taxon>
        <taxon>metagenomes</taxon>
        <taxon>ecological metagenomes</taxon>
    </lineage>
</organism>
<sequence length="47" mass="5260">VKDFITYALSREGRDIIRKAGTVPYTDAIGLVMKQIQQYDSATKKGL</sequence>